<feature type="compositionally biased region" description="Polar residues" evidence="1">
    <location>
        <begin position="177"/>
        <end position="186"/>
    </location>
</feature>
<comment type="caution">
    <text evidence="2">The sequence shown here is derived from an EMBL/GenBank/DDBJ whole genome shotgun (WGS) entry which is preliminary data.</text>
</comment>
<evidence type="ECO:0000313" key="2">
    <source>
        <dbReference type="EMBL" id="MEQ2213939.1"/>
    </source>
</evidence>
<evidence type="ECO:0000313" key="3">
    <source>
        <dbReference type="Proteomes" id="UP001434883"/>
    </source>
</evidence>
<dbReference type="Proteomes" id="UP001434883">
    <property type="component" value="Unassembled WGS sequence"/>
</dbReference>
<protein>
    <submittedName>
        <fullName evidence="2">Uncharacterized protein</fullName>
    </submittedName>
</protein>
<feature type="region of interest" description="Disordered" evidence="1">
    <location>
        <begin position="134"/>
        <end position="153"/>
    </location>
</feature>
<feature type="compositionally biased region" description="Basic residues" evidence="1">
    <location>
        <begin position="158"/>
        <end position="174"/>
    </location>
</feature>
<dbReference type="EMBL" id="JAHRIN010064378">
    <property type="protein sequence ID" value="MEQ2213939.1"/>
    <property type="molecule type" value="Genomic_DNA"/>
</dbReference>
<gene>
    <name evidence="2" type="ORF">XENOCAPTIV_024091</name>
</gene>
<keyword evidence="3" id="KW-1185">Reference proteome</keyword>
<reference evidence="2 3" key="1">
    <citation type="submission" date="2021-06" db="EMBL/GenBank/DDBJ databases">
        <authorList>
            <person name="Palmer J.M."/>
        </authorList>
    </citation>
    <scope>NUCLEOTIDE SEQUENCE [LARGE SCALE GENOMIC DNA]</scope>
    <source>
        <strain evidence="2 3">XC_2019</strain>
        <tissue evidence="2">Muscle</tissue>
    </source>
</reference>
<proteinExistence type="predicted"/>
<feature type="region of interest" description="Disordered" evidence="1">
    <location>
        <begin position="1"/>
        <end position="31"/>
    </location>
</feature>
<feature type="region of interest" description="Disordered" evidence="1">
    <location>
        <begin position="158"/>
        <end position="186"/>
    </location>
</feature>
<evidence type="ECO:0000256" key="1">
    <source>
        <dbReference type="SAM" id="MobiDB-lite"/>
    </source>
</evidence>
<organism evidence="2 3">
    <name type="scientific">Xenoophorus captivus</name>
    <dbReference type="NCBI Taxonomy" id="1517983"/>
    <lineage>
        <taxon>Eukaryota</taxon>
        <taxon>Metazoa</taxon>
        <taxon>Chordata</taxon>
        <taxon>Craniata</taxon>
        <taxon>Vertebrata</taxon>
        <taxon>Euteleostomi</taxon>
        <taxon>Actinopterygii</taxon>
        <taxon>Neopterygii</taxon>
        <taxon>Teleostei</taxon>
        <taxon>Neoteleostei</taxon>
        <taxon>Acanthomorphata</taxon>
        <taxon>Ovalentaria</taxon>
        <taxon>Atherinomorphae</taxon>
        <taxon>Cyprinodontiformes</taxon>
        <taxon>Goodeidae</taxon>
        <taxon>Xenoophorus</taxon>
    </lineage>
</organism>
<sequence>MVREPQVIPHATRQRPILQRASHGDHLHNPTCHLVSRKGLTLPRTNKETVSLTNVLCGADIRLKRSDRGKRLRGCTRIKTGKPEQQNAASHRKLLWNKGSISPQLNTGAIQVPPTTWLRHGQSMQFPYLFSRSHGQQEGGFQGDPLEIHPRNGLKRGRLQGRKHQRQIPRRGHRTPGWSQAPGTPQVQRNISMTANRAIT</sequence>
<accession>A0ABV0S0F6</accession>
<name>A0ABV0S0F6_9TELE</name>